<sequence>MVPTRRLAVLEAPSNLGLKPPLPAVEPGVKYMAHVLREHGVLTRLQAEDAGVVVPPAYAEAIDPVTRVRNARQIRHYSMELADRIAVLLEQGNFPIVTGGDCSVLLGSALALRRRGRHGLLFIDGHTDLMTPEHSQTGGLAGMDLACATGAGPDLLADIDACKPYIQPSDVVVFGYRWPAPDEVSVATPTASMHAMPLHRIREQGVAESAHAAIKQLESLAEGFWIHLDLDVLAPEWMPAVDSPDPGGMDPDELHTVLKIVLASPRCVGMEVTIYDPTLDPDEKLADFIIDLLASVWP</sequence>
<dbReference type="InterPro" id="IPR006035">
    <property type="entry name" value="Ureohydrolase"/>
</dbReference>
<dbReference type="RefSeq" id="WP_204684209.1">
    <property type="nucleotide sequence ID" value="NZ_BSNR01000014.1"/>
</dbReference>
<dbReference type="Gene3D" id="3.40.800.10">
    <property type="entry name" value="Ureohydrolase domain"/>
    <property type="match status" value="1"/>
</dbReference>
<dbReference type="PANTHER" id="PTHR43782:SF3">
    <property type="entry name" value="ARGINASE"/>
    <property type="match status" value="1"/>
</dbReference>
<evidence type="ECO:0000256" key="4">
    <source>
        <dbReference type="PROSITE-ProRule" id="PRU00742"/>
    </source>
</evidence>
<accession>A0ABS2K9I2</accession>
<proteinExistence type="inferred from homology"/>
<keyword evidence="2" id="KW-0378">Hydrolase</keyword>
<name>A0ABS2K9I2_9GAMM</name>
<gene>
    <name evidence="5" type="ORF">ISP19_20185</name>
</gene>
<dbReference type="SUPFAM" id="SSF52768">
    <property type="entry name" value="Arginase/deacetylase"/>
    <property type="match status" value="1"/>
</dbReference>
<evidence type="ECO:0000313" key="6">
    <source>
        <dbReference type="Proteomes" id="UP001430149"/>
    </source>
</evidence>
<evidence type="ECO:0000256" key="1">
    <source>
        <dbReference type="ARBA" id="ARBA00022723"/>
    </source>
</evidence>
<evidence type="ECO:0000256" key="3">
    <source>
        <dbReference type="ARBA" id="ARBA00023211"/>
    </source>
</evidence>
<evidence type="ECO:0000256" key="2">
    <source>
        <dbReference type="ARBA" id="ARBA00022801"/>
    </source>
</evidence>
<comment type="caution">
    <text evidence="5">The sequence shown here is derived from an EMBL/GenBank/DDBJ whole genome shotgun (WGS) entry which is preliminary data.</text>
</comment>
<dbReference type="PROSITE" id="PS51409">
    <property type="entry name" value="ARGINASE_2"/>
    <property type="match status" value="1"/>
</dbReference>
<dbReference type="EMBL" id="JADIKE010000039">
    <property type="protein sequence ID" value="MBM7127700.1"/>
    <property type="molecule type" value="Genomic_DNA"/>
</dbReference>
<keyword evidence="3" id="KW-0464">Manganese</keyword>
<evidence type="ECO:0000313" key="5">
    <source>
        <dbReference type="EMBL" id="MBM7127700.1"/>
    </source>
</evidence>
<dbReference type="InterPro" id="IPR023696">
    <property type="entry name" value="Ureohydrolase_dom_sf"/>
</dbReference>
<organism evidence="5 6">
    <name type="scientific">Dyella flava</name>
    <dbReference type="NCBI Taxonomy" id="1920170"/>
    <lineage>
        <taxon>Bacteria</taxon>
        <taxon>Pseudomonadati</taxon>
        <taxon>Pseudomonadota</taxon>
        <taxon>Gammaproteobacteria</taxon>
        <taxon>Lysobacterales</taxon>
        <taxon>Rhodanobacteraceae</taxon>
        <taxon>Dyella</taxon>
    </lineage>
</organism>
<protein>
    <submittedName>
        <fullName evidence="5">Arginase family protein</fullName>
    </submittedName>
</protein>
<dbReference type="CDD" id="cd09999">
    <property type="entry name" value="Arginase-like_1"/>
    <property type="match status" value="1"/>
</dbReference>
<dbReference type="PANTHER" id="PTHR43782">
    <property type="entry name" value="ARGINASE"/>
    <property type="match status" value="1"/>
</dbReference>
<comment type="similarity">
    <text evidence="4">Belongs to the arginase family.</text>
</comment>
<dbReference type="Proteomes" id="UP001430149">
    <property type="component" value="Unassembled WGS sequence"/>
</dbReference>
<keyword evidence="1" id="KW-0479">Metal-binding</keyword>
<keyword evidence="6" id="KW-1185">Reference proteome</keyword>
<dbReference type="Pfam" id="PF00491">
    <property type="entry name" value="Arginase"/>
    <property type="match status" value="1"/>
</dbReference>
<reference evidence="5" key="1">
    <citation type="submission" date="2020-10" db="EMBL/GenBank/DDBJ databases">
        <title>Phylogeny of dyella-like bacteria.</title>
        <authorList>
            <person name="Fu J."/>
        </authorList>
    </citation>
    <scope>NUCLEOTIDE SEQUENCE</scope>
    <source>
        <strain evidence="5">DHOC52</strain>
    </source>
</reference>